<dbReference type="EMBL" id="RZGK01000006">
    <property type="protein sequence ID" value="KAF9698179.1"/>
    <property type="molecule type" value="Genomic_DNA"/>
</dbReference>
<evidence type="ECO:0000256" key="6">
    <source>
        <dbReference type="ARBA" id="ARBA00023136"/>
    </source>
</evidence>
<reference evidence="10" key="2">
    <citation type="submission" date="2020-09" db="EMBL/GenBank/DDBJ databases">
        <title>Reference genome assembly for Australian Ascochyta lentis isolate Al4.</title>
        <authorList>
            <person name="Lee R.C."/>
            <person name="Farfan-Caceres L.M."/>
            <person name="Debler J.W."/>
            <person name="Williams A.H."/>
            <person name="Henares B.M."/>
        </authorList>
    </citation>
    <scope>NUCLEOTIDE SEQUENCE</scope>
    <source>
        <strain evidence="10">Al4</strain>
    </source>
</reference>
<keyword evidence="11" id="KW-1185">Reference proteome</keyword>
<comment type="caution">
    <text evidence="10">The sequence shown here is derived from an EMBL/GenBank/DDBJ whole genome shotgun (WGS) entry which is preliminary data.</text>
</comment>
<dbReference type="SUPFAM" id="SSF53448">
    <property type="entry name" value="Nucleotide-diphospho-sugar transferases"/>
    <property type="match status" value="1"/>
</dbReference>
<keyword evidence="6 9" id="KW-0472">Membrane</keyword>
<comment type="subcellular location">
    <subcellularLocation>
        <location evidence="1">Membrane</location>
    </subcellularLocation>
</comment>
<keyword evidence="2" id="KW-0328">Glycosyltransferase</keyword>
<evidence type="ECO:0000256" key="2">
    <source>
        <dbReference type="ARBA" id="ARBA00022676"/>
    </source>
</evidence>
<dbReference type="AlphaFoldDB" id="A0A8H7J5D9"/>
<feature type="transmembrane region" description="Helical" evidence="9">
    <location>
        <begin position="324"/>
        <end position="344"/>
    </location>
</feature>
<reference evidence="10" key="1">
    <citation type="submission" date="2018-12" db="EMBL/GenBank/DDBJ databases">
        <authorList>
            <person name="Syme R.A."/>
            <person name="Farfan-Caceres L."/>
            <person name="Lichtenzveig J."/>
        </authorList>
    </citation>
    <scope>NUCLEOTIDE SEQUENCE</scope>
    <source>
        <strain evidence="10">Al4</strain>
    </source>
</reference>
<feature type="region of interest" description="Disordered" evidence="8">
    <location>
        <begin position="429"/>
        <end position="448"/>
    </location>
</feature>
<keyword evidence="3" id="KW-0808">Transferase</keyword>
<dbReference type="PANTHER" id="PTHR47844">
    <property type="entry name" value="SYNTHASE CPS1, PUTATIVE (AFU_ORTHOLOGUE AFUA_7G02500)-RELATED"/>
    <property type="match status" value="1"/>
</dbReference>
<dbReference type="InterPro" id="IPR052427">
    <property type="entry name" value="Glycosyltrans_GT2/GT47"/>
</dbReference>
<dbReference type="OrthoDB" id="2849215at2759"/>
<feature type="transmembrane region" description="Helical" evidence="9">
    <location>
        <begin position="356"/>
        <end position="376"/>
    </location>
</feature>
<dbReference type="GO" id="GO:0016757">
    <property type="term" value="F:glycosyltransferase activity"/>
    <property type="evidence" value="ECO:0007669"/>
    <property type="project" value="UniProtKB-KW"/>
</dbReference>
<accession>A0A8H7J5D9</accession>
<evidence type="ECO:0000256" key="4">
    <source>
        <dbReference type="ARBA" id="ARBA00022692"/>
    </source>
</evidence>
<organism evidence="10 11">
    <name type="scientific">Ascochyta lentis</name>
    <dbReference type="NCBI Taxonomy" id="205686"/>
    <lineage>
        <taxon>Eukaryota</taxon>
        <taxon>Fungi</taxon>
        <taxon>Dikarya</taxon>
        <taxon>Ascomycota</taxon>
        <taxon>Pezizomycotina</taxon>
        <taxon>Dothideomycetes</taxon>
        <taxon>Pleosporomycetidae</taxon>
        <taxon>Pleosporales</taxon>
        <taxon>Pleosporineae</taxon>
        <taxon>Didymellaceae</taxon>
        <taxon>Ascochyta</taxon>
    </lineage>
</organism>
<evidence type="ECO:0000256" key="8">
    <source>
        <dbReference type="SAM" id="MobiDB-lite"/>
    </source>
</evidence>
<dbReference type="PANTHER" id="PTHR47844:SF1">
    <property type="entry name" value="EXOSTOSIN-LIKE 2"/>
    <property type="match status" value="1"/>
</dbReference>
<evidence type="ECO:0000256" key="3">
    <source>
        <dbReference type="ARBA" id="ARBA00022679"/>
    </source>
</evidence>
<feature type="transmembrane region" description="Helical" evidence="9">
    <location>
        <begin position="14"/>
        <end position="39"/>
    </location>
</feature>
<evidence type="ECO:0000256" key="5">
    <source>
        <dbReference type="ARBA" id="ARBA00022989"/>
    </source>
</evidence>
<proteinExistence type="predicted"/>
<keyword evidence="7" id="KW-0325">Glycoprotein</keyword>
<dbReference type="Proteomes" id="UP000651452">
    <property type="component" value="Unassembled WGS sequence"/>
</dbReference>
<sequence length="448" mass="51386">MQTDTIPSGTSTKYFWFFLAVFGLRYIRVISNIIGNVVYRPSCVAWKPKYDASDVTVMIPTMGLNSELLHQVVKSILLHPIAKLIIVTNGPDFEDNCSSFRDVIADPRISHLDCENKGRRHKTALALPHVHTPLVILQDNKSTWPKSPSFIPLMIAPFEDSQMGAVTPAIEAQHHHHRNIIKAFYNFLGMTYLVRRCHEYKACNAIDGGLSTLPGRFGLFRTSIYASKEFQQAYLNEYCWVPFYGLRGPLDADDDKFHTRWLIEHGWKMKIQALPETTLMTENGELDRFYNQVLRWTRTTWRSNPKELSHAKVWRRHPFTSITLLLWMVRMSLIYEVLLFWLLYKSCQGKSSAGKSQGFAVEAGLLALWIVALKFNKISPHFVRHPKDLVFFAPYILFGWYCSLVKIWAGLTCWNISWEVAKPAATNEHTEGTHVSDNAKDAETSSVD</sequence>
<evidence type="ECO:0000256" key="9">
    <source>
        <dbReference type="SAM" id="Phobius"/>
    </source>
</evidence>
<dbReference type="GO" id="GO:0016020">
    <property type="term" value="C:membrane"/>
    <property type="evidence" value="ECO:0007669"/>
    <property type="project" value="UniProtKB-SubCell"/>
</dbReference>
<evidence type="ECO:0000313" key="10">
    <source>
        <dbReference type="EMBL" id="KAF9698179.1"/>
    </source>
</evidence>
<gene>
    <name evidence="10" type="ORF">EKO04_003469</name>
</gene>
<feature type="transmembrane region" description="Helical" evidence="9">
    <location>
        <begin position="388"/>
        <end position="409"/>
    </location>
</feature>
<evidence type="ECO:0000256" key="7">
    <source>
        <dbReference type="ARBA" id="ARBA00023180"/>
    </source>
</evidence>
<keyword evidence="5 9" id="KW-1133">Transmembrane helix</keyword>
<dbReference type="InterPro" id="IPR029044">
    <property type="entry name" value="Nucleotide-diphossugar_trans"/>
</dbReference>
<evidence type="ECO:0000256" key="1">
    <source>
        <dbReference type="ARBA" id="ARBA00004370"/>
    </source>
</evidence>
<keyword evidence="4 9" id="KW-0812">Transmembrane</keyword>
<dbReference type="Pfam" id="PF13641">
    <property type="entry name" value="Glyco_tranf_2_3"/>
    <property type="match status" value="1"/>
</dbReference>
<evidence type="ECO:0000313" key="11">
    <source>
        <dbReference type="Proteomes" id="UP000651452"/>
    </source>
</evidence>
<name>A0A8H7J5D9_9PLEO</name>
<protein>
    <submittedName>
        <fullName evidence="10">Uncharacterized protein</fullName>
    </submittedName>
</protein>